<accession>A0A385UJB6</accession>
<evidence type="ECO:0000313" key="3">
    <source>
        <dbReference type="Proteomes" id="UP000279330"/>
    </source>
</evidence>
<proteinExistence type="predicted"/>
<protein>
    <submittedName>
        <fullName evidence="2">Uncharacterized protein</fullName>
    </submittedName>
</protein>
<dbReference type="GeneID" id="55003719"/>
<dbReference type="KEGG" id="vg:55003719"/>
<name>A0A385UJB6_9CAUD</name>
<dbReference type="RefSeq" id="YP_009812650.1">
    <property type="nucleotide sequence ID" value="NC_048068.1"/>
</dbReference>
<organism evidence="2 3">
    <name type="scientific">Microbacterium phage OneinaGillian</name>
    <dbReference type="NCBI Taxonomy" id="2301604"/>
    <lineage>
        <taxon>Viruses</taxon>
        <taxon>Duplodnaviria</taxon>
        <taxon>Heunggongvirae</taxon>
        <taxon>Uroviricota</taxon>
        <taxon>Caudoviricetes</taxon>
        <taxon>Gillianvirus</taxon>
        <taxon>Gillianvirus oneinagillian</taxon>
    </lineage>
</organism>
<evidence type="ECO:0000256" key="1">
    <source>
        <dbReference type="SAM" id="MobiDB-lite"/>
    </source>
</evidence>
<gene>
    <name evidence="2" type="primary">44</name>
    <name evidence="2" type="ORF">SEA_ONEIAGILLIAN_44</name>
</gene>
<dbReference type="Proteomes" id="UP000279330">
    <property type="component" value="Segment"/>
</dbReference>
<evidence type="ECO:0000313" key="2">
    <source>
        <dbReference type="EMBL" id="AYB70154.1"/>
    </source>
</evidence>
<reference evidence="2 3" key="1">
    <citation type="submission" date="2018-08" db="EMBL/GenBank/DDBJ databases">
        <authorList>
            <person name="Miller G.E."/>
            <person name="Abrahams R."/>
            <person name="Bazan D.C."/>
            <person name="Beglau B.C."/>
            <person name="Blaylock E.C."/>
            <person name="Choi J.D."/>
            <person name="Grewal S.K."/>
            <person name="Hernandez E.V."/>
            <person name="Kim D.J."/>
            <person name="Kim K."/>
            <person name="Lee Y."/>
            <person name="Linde M.K."/>
            <person name="Lopez M.B."/>
            <person name="Pangalila E."/>
            <person name="Parker M.A."/>
            <person name="Specht R.C."/>
            <person name="Teng M.C."/>
            <person name="Toledo B."/>
            <person name="Tran S."/>
            <person name="Yu H."/>
            <person name="Kalaj N."/>
            <person name="Muthiah A.S."/>
            <person name="Dean N.S."/>
            <person name="Diaz A."/>
            <person name="Garlena R.A."/>
            <person name="Russell D.A."/>
            <person name="Pope W.H."/>
            <person name="Jacobs-Sera D."/>
            <person name="Hatfull G.F."/>
        </authorList>
    </citation>
    <scope>NUCLEOTIDE SEQUENCE [LARGE SCALE GENOMIC DNA]</scope>
</reference>
<keyword evidence="3" id="KW-1185">Reference proteome</keyword>
<dbReference type="EMBL" id="MH727556">
    <property type="protein sequence ID" value="AYB70154.1"/>
    <property type="molecule type" value="Genomic_DNA"/>
</dbReference>
<sequence>MAEHGGVDEDEIGSVPSPIPNNELEDVDGR</sequence>
<feature type="region of interest" description="Disordered" evidence="1">
    <location>
        <begin position="1"/>
        <end position="30"/>
    </location>
</feature>